<reference evidence="2 3" key="1">
    <citation type="submission" date="2019-03" db="EMBL/GenBank/DDBJ databases">
        <title>Freshwater and sediment microbial communities from various areas in North America, analyzing microbe dynamics in response to fracking.</title>
        <authorList>
            <person name="Lamendella R."/>
        </authorList>
    </citation>
    <scope>NUCLEOTIDE SEQUENCE [LARGE SCALE GENOMIC DNA]</scope>
    <source>
        <strain evidence="2 3">114D</strain>
    </source>
</reference>
<protein>
    <submittedName>
        <fullName evidence="2">Uncharacterized protein</fullName>
    </submittedName>
</protein>
<feature type="region of interest" description="Disordered" evidence="1">
    <location>
        <begin position="1"/>
        <end position="46"/>
    </location>
</feature>
<sequence length="46" mass="5044">MVANGGGMRSWRSDESLTSPTETEVGTRFNLSNPHKPSHALYHVTS</sequence>
<organism evidence="2 3">
    <name type="scientific">Sunxiuqinia elliptica</name>
    <dbReference type="NCBI Taxonomy" id="655355"/>
    <lineage>
        <taxon>Bacteria</taxon>
        <taxon>Pseudomonadati</taxon>
        <taxon>Bacteroidota</taxon>
        <taxon>Bacteroidia</taxon>
        <taxon>Marinilabiliales</taxon>
        <taxon>Prolixibacteraceae</taxon>
        <taxon>Sunxiuqinia</taxon>
    </lineage>
</organism>
<dbReference type="EMBL" id="SNWI01000009">
    <property type="protein sequence ID" value="TDN97600.1"/>
    <property type="molecule type" value="Genomic_DNA"/>
</dbReference>
<dbReference type="Proteomes" id="UP000294848">
    <property type="component" value="Unassembled WGS sequence"/>
</dbReference>
<name>A0A4R6GS97_9BACT</name>
<proteinExistence type="predicted"/>
<accession>A0A4R6GS97</accession>
<comment type="caution">
    <text evidence="2">The sequence shown here is derived from an EMBL/GenBank/DDBJ whole genome shotgun (WGS) entry which is preliminary data.</text>
</comment>
<dbReference type="AlphaFoldDB" id="A0A4R6GS97"/>
<evidence type="ECO:0000313" key="2">
    <source>
        <dbReference type="EMBL" id="TDN97600.1"/>
    </source>
</evidence>
<evidence type="ECO:0000256" key="1">
    <source>
        <dbReference type="SAM" id="MobiDB-lite"/>
    </source>
</evidence>
<evidence type="ECO:0000313" key="3">
    <source>
        <dbReference type="Proteomes" id="UP000294848"/>
    </source>
</evidence>
<gene>
    <name evidence="2" type="ORF">DET52_1092</name>
</gene>
<feature type="compositionally biased region" description="Polar residues" evidence="1">
    <location>
        <begin position="16"/>
        <end position="35"/>
    </location>
</feature>